<protein>
    <submittedName>
        <fullName evidence="4">NADAR family protein</fullName>
    </submittedName>
</protein>
<evidence type="ECO:0000259" key="3">
    <source>
        <dbReference type="Pfam" id="PF08719"/>
    </source>
</evidence>
<evidence type="ECO:0000313" key="4">
    <source>
        <dbReference type="EMBL" id="NEU05782.1"/>
    </source>
</evidence>
<dbReference type="RefSeq" id="WP_199870448.1">
    <property type="nucleotide sequence ID" value="NZ_JAAGPU010000026.1"/>
</dbReference>
<reference evidence="4 5" key="1">
    <citation type="submission" date="2020-02" db="EMBL/GenBank/DDBJ databases">
        <title>Genome assembly of a novel Clostridium senegalense strain.</title>
        <authorList>
            <person name="Gupta T.B."/>
            <person name="Jauregui R."/>
            <person name="Maclean P."/>
            <person name="Nawarathana A."/>
            <person name="Brightwell G."/>
        </authorList>
    </citation>
    <scope>NUCLEOTIDE SEQUENCE [LARGE SCALE GENOMIC DNA]</scope>
    <source>
        <strain evidence="4 5">AGRFS4</strain>
    </source>
</reference>
<evidence type="ECO:0000313" key="5">
    <source>
        <dbReference type="Proteomes" id="UP000481872"/>
    </source>
</evidence>
<dbReference type="NCBIfam" id="TIGR02464">
    <property type="entry name" value="ribofla_fusion"/>
    <property type="match status" value="1"/>
</dbReference>
<gene>
    <name evidence="4" type="ORF">G3M99_13180</name>
</gene>
<name>A0A6M0H875_9CLOT</name>
<dbReference type="EMBL" id="JAAGPU010000026">
    <property type="protein sequence ID" value="NEU05782.1"/>
    <property type="molecule type" value="Genomic_DNA"/>
</dbReference>
<accession>A0A6M0H875</accession>
<evidence type="ECO:0000256" key="1">
    <source>
        <dbReference type="ARBA" id="ARBA00000022"/>
    </source>
</evidence>
<evidence type="ECO:0000256" key="2">
    <source>
        <dbReference type="ARBA" id="ARBA00000751"/>
    </source>
</evidence>
<sequence>MAIYFYKINDEYGCFSNFSRHGFKLGGKYWMTSEHYFQAQKFIGTEYEEQVRMSSTPMEAANMGRDRSKPLRKDWEEVKDDLMRRAVLEKFKTNSDAKKILLSTGDEEIIEKTTKDYYWGCGEDGTGKNMLGKILMETRDILRNCQ</sequence>
<dbReference type="Pfam" id="PF08719">
    <property type="entry name" value="NADAR"/>
    <property type="match status" value="1"/>
</dbReference>
<dbReference type="InterPro" id="IPR012816">
    <property type="entry name" value="NADAR"/>
</dbReference>
<dbReference type="SUPFAM" id="SSF143990">
    <property type="entry name" value="YbiA-like"/>
    <property type="match status" value="1"/>
</dbReference>
<dbReference type="Gene3D" id="1.10.357.40">
    <property type="entry name" value="YbiA-like"/>
    <property type="match status" value="1"/>
</dbReference>
<dbReference type="CDD" id="cd15457">
    <property type="entry name" value="NADAR"/>
    <property type="match status" value="1"/>
</dbReference>
<feature type="domain" description="NADAR" evidence="3">
    <location>
        <begin position="4"/>
        <end position="143"/>
    </location>
</feature>
<comment type="caution">
    <text evidence="4">The sequence shown here is derived from an EMBL/GenBank/DDBJ whole genome shotgun (WGS) entry which is preliminary data.</text>
</comment>
<dbReference type="AlphaFoldDB" id="A0A6M0H875"/>
<keyword evidence="5" id="KW-1185">Reference proteome</keyword>
<dbReference type="Proteomes" id="UP000481872">
    <property type="component" value="Unassembled WGS sequence"/>
</dbReference>
<organism evidence="4 5">
    <name type="scientific">Clostridium senegalense</name>
    <dbReference type="NCBI Taxonomy" id="1465809"/>
    <lineage>
        <taxon>Bacteria</taxon>
        <taxon>Bacillati</taxon>
        <taxon>Bacillota</taxon>
        <taxon>Clostridia</taxon>
        <taxon>Eubacteriales</taxon>
        <taxon>Clostridiaceae</taxon>
        <taxon>Clostridium</taxon>
    </lineage>
</organism>
<comment type="catalytic activity">
    <reaction evidence="1">
        <text>5-amino-6-(5-phospho-D-ribosylamino)uracil + H2O = 5,6-diaminouracil + D-ribose 5-phosphate</text>
        <dbReference type="Rhea" id="RHEA:55020"/>
        <dbReference type="ChEBI" id="CHEBI:15377"/>
        <dbReference type="ChEBI" id="CHEBI:46252"/>
        <dbReference type="ChEBI" id="CHEBI:58453"/>
        <dbReference type="ChEBI" id="CHEBI:78346"/>
    </reaction>
</comment>
<dbReference type="InterPro" id="IPR037238">
    <property type="entry name" value="YbiA-like_sf"/>
</dbReference>
<comment type="catalytic activity">
    <reaction evidence="2">
        <text>2,5-diamino-6-hydroxy-4-(5-phosphoribosylamino)-pyrimidine + H2O = 2,5,6-triamino-4-hydroxypyrimidine + D-ribose 5-phosphate</text>
        <dbReference type="Rhea" id="RHEA:23436"/>
        <dbReference type="ChEBI" id="CHEBI:15377"/>
        <dbReference type="ChEBI" id="CHEBI:58614"/>
        <dbReference type="ChEBI" id="CHEBI:78346"/>
        <dbReference type="ChEBI" id="CHEBI:137796"/>
    </reaction>
</comment>
<proteinExistence type="predicted"/>